<accession>A0A1A5JE54</accession>
<dbReference type="GeneID" id="66680821"/>
<evidence type="ECO:0000313" key="3">
    <source>
        <dbReference type="Proteomes" id="UP000093748"/>
    </source>
</evidence>
<gene>
    <name evidence="2" type="ORF">BAE39_03190</name>
</gene>
<dbReference type="EMBL" id="LZTJ01000001">
    <property type="protein sequence ID" value="OBP82571.1"/>
    <property type="molecule type" value="Genomic_DNA"/>
</dbReference>
<organism evidence="2 3">
    <name type="scientific">Rhizobium loti</name>
    <name type="common">Mesorhizobium loti</name>
    <dbReference type="NCBI Taxonomy" id="381"/>
    <lineage>
        <taxon>Bacteria</taxon>
        <taxon>Pseudomonadati</taxon>
        <taxon>Pseudomonadota</taxon>
        <taxon>Alphaproteobacteria</taxon>
        <taxon>Hyphomicrobiales</taxon>
        <taxon>Phyllobacteriaceae</taxon>
        <taxon>Mesorhizobium</taxon>
    </lineage>
</organism>
<dbReference type="Pfam" id="PF13160">
    <property type="entry name" value="DUF3995"/>
    <property type="match status" value="1"/>
</dbReference>
<reference evidence="3" key="1">
    <citation type="submission" date="2016-06" db="EMBL/GenBank/DDBJ databases">
        <title>NZP2037 Pacbio-Illumina hybrid assembly.</title>
        <authorList>
            <person name="Ramsay J.P."/>
        </authorList>
    </citation>
    <scope>NUCLEOTIDE SEQUENCE [LARGE SCALE GENOMIC DNA]</scope>
    <source>
        <strain evidence="3">R7ANS::ICEMlSym2042</strain>
    </source>
</reference>
<keyword evidence="1" id="KW-0812">Transmembrane</keyword>
<dbReference type="RefSeq" id="WP_032932549.1">
    <property type="nucleotide sequence ID" value="NZ_LZTH01000002.1"/>
</dbReference>
<keyword evidence="1" id="KW-0472">Membrane</keyword>
<dbReference type="InterPro" id="IPR025058">
    <property type="entry name" value="DUF3995"/>
</dbReference>
<feature type="transmembrane region" description="Helical" evidence="1">
    <location>
        <begin position="53"/>
        <end position="77"/>
    </location>
</feature>
<proteinExistence type="predicted"/>
<evidence type="ECO:0000313" key="2">
    <source>
        <dbReference type="EMBL" id="OBP82571.1"/>
    </source>
</evidence>
<feature type="transmembrane region" description="Helical" evidence="1">
    <location>
        <begin position="84"/>
        <end position="104"/>
    </location>
</feature>
<keyword evidence="1" id="KW-1133">Transmembrane helix</keyword>
<dbReference type="OrthoDB" id="344976at2"/>
<comment type="caution">
    <text evidence="2">The sequence shown here is derived from an EMBL/GenBank/DDBJ whole genome shotgun (WGS) entry which is preliminary data.</text>
</comment>
<dbReference type="AlphaFoldDB" id="A0A1A5JE54"/>
<feature type="transmembrane region" description="Helical" evidence="1">
    <location>
        <begin position="124"/>
        <end position="142"/>
    </location>
</feature>
<protein>
    <recommendedName>
        <fullName evidence="4">DUF3995 domain-containing protein</fullName>
    </recommendedName>
</protein>
<evidence type="ECO:0008006" key="4">
    <source>
        <dbReference type="Google" id="ProtNLM"/>
    </source>
</evidence>
<sequence length="146" mass="15651">MIVLAFVLSFVLLLTTALHVYWGIGGIWPGTDGASCARAVVGFRGVDEMPTPFASFAVAACLGLATLWPLALIGFFASPFPREGLAASSLLIGLVFLGRGVAGFTPWWRQLAPEQPFARLDVRYYSPLCLLIGLGFAILAIMEFPT</sequence>
<name>A0A1A5JE54_RHILI</name>
<dbReference type="Proteomes" id="UP000093748">
    <property type="component" value="Unassembled WGS sequence"/>
</dbReference>
<evidence type="ECO:0000256" key="1">
    <source>
        <dbReference type="SAM" id="Phobius"/>
    </source>
</evidence>